<accession>A0A1L3I8L8</accession>
<sequence>MESNEDVNIDQKNFMELICSNALDWGKLDILAVGRDSEQNLLGKICAYFAALGDKSGNRKADAVWVVLTPKHGDIADAILLGLNKGFAEAYDLMSGGEATKDIVAENLDFLTLVSTVSFDGDALLTLLAEAPPRTGIIVVDAKYYRFIETRKDPAFETAEDEWSAHVHQMLLETNKLCAQNNSYVLLHLGDYLPSRPKNRDILFSIEDAGVLALDVPAEDVDAVITRVEKWHEAAKAGKLGAVIRDVDEDQDISDLTRVLTKLELLNIGEYFTEIQTLLKENRSLLDDLTFDRLLHVARIAEAADADDFAESLISKVVDQIRSETDFVIAFNTALRIGRSGLIEKIRIPYSRLYPNSEMLHRYEADLASQNADFSLASEIFSKLPSKADSVRSEYFGLLAQETDGTNWTPSEALVSISDAMKEKAEVVVVDLARALERSGRRIEAFQFLLQRGADISIPQVNSLIRIAERAVQSGELLPDDQAVEKLLDIALSSLGKNASNGGLRVRIADLFAPNIMGGTGYATLMIAVLKRANVPSAIRPRPKISDRKPAIEIDEVMPHFKGVMQWLETAGYGRLIVGEQILPSEQLDVPADQFLSALVKLVDHHGAIMQDDGDEKVLQMYALVACAVAPLSPEPDEDLSVLRTIGSRLASSGRTQSARDIAEQALKLAGERPERRRQALFTFADIYARLGMRSEALVALGAAFEASGDATWDQVWFETNLLFRLLRDSGMSELGTSLLDLSRQALGAMGVLDRDGYRVDMFELQAALSTFQSRGGSTDELDQLMDKAMKNALAVTERSDDPLPISMILSALLGLAFEKGVTDTKEIELLIEGLISKLPDSKKSLVNAAGPHPTLADIAAVASSISPARYVEDTGYDVRHIRVMACRLVQQAVSDVDPMSLIYAVEASADRAIKVMSLDGTPLVVERLLDKEDRPKVAAEKLSGEGFAIVGMALLENQITTIEFNNGNVDDVCLEPEKTFSVDALSKWSEDFPRNYMLDDQEFSHDMMAASLEGLGLTKLPKKCIVVSDAKLSRLPPNLLRVEGSYAGFSHAIATVPSLEWLTASRALDRKGAGGARMWIPASDIQDDTAPLSLMKGELVDILKENQIPLETTGQPSEQFGTSDVAIIAAHGGLAESNKYFRSISDDSHMLKNVSEVTSTIKPSRLAILFICSGGRVDPHPETGMAIGLARQFLIRGSSAVIAPAWPIPFFIARPWLDGFLKEWNSGSLLIDAYHAGNLSIANNTSWDPKRTLAMTLYGDPYLRIHSVD</sequence>
<reference evidence="2" key="1">
    <citation type="submission" date="2016-07" db="EMBL/GenBank/DDBJ databases">
        <title>Phaeobacter portensis sp. nov., a tropodithietic acid producing bacterium isolated from a German harbor.</title>
        <authorList>
            <person name="Freese H.M."/>
            <person name="Bunk B."/>
            <person name="Breider S."/>
            <person name="Brinkhoff T."/>
        </authorList>
    </citation>
    <scope>NUCLEOTIDE SEQUENCE [LARGE SCALE GENOMIC DNA]</scope>
    <source>
        <strain evidence="2">P97</strain>
    </source>
</reference>
<dbReference type="SUPFAM" id="SSF48452">
    <property type="entry name" value="TPR-like"/>
    <property type="match status" value="1"/>
</dbReference>
<gene>
    <name evidence="1" type="ORF">PhaeoP97_03125</name>
</gene>
<organism evidence="1 2">
    <name type="scientific">Phaeobacter porticola</name>
    <dbReference type="NCBI Taxonomy" id="1844006"/>
    <lineage>
        <taxon>Bacteria</taxon>
        <taxon>Pseudomonadati</taxon>
        <taxon>Pseudomonadota</taxon>
        <taxon>Alphaproteobacteria</taxon>
        <taxon>Rhodobacterales</taxon>
        <taxon>Roseobacteraceae</taxon>
        <taxon>Phaeobacter</taxon>
    </lineage>
</organism>
<dbReference type="Gene3D" id="1.25.40.10">
    <property type="entry name" value="Tetratricopeptide repeat domain"/>
    <property type="match status" value="1"/>
</dbReference>
<dbReference type="AlphaFoldDB" id="A0A1L3I8L8"/>
<protein>
    <submittedName>
        <fullName evidence="1">CHAT domain protein</fullName>
    </submittedName>
</protein>
<dbReference type="OrthoDB" id="7592245at2"/>
<dbReference type="EMBL" id="CP016364">
    <property type="protein sequence ID" value="APG48494.1"/>
    <property type="molecule type" value="Genomic_DNA"/>
</dbReference>
<dbReference type="InterPro" id="IPR011990">
    <property type="entry name" value="TPR-like_helical_dom_sf"/>
</dbReference>
<name>A0A1L3I8L8_9RHOB</name>
<dbReference type="STRING" id="1844006.PhaeoP97_03125"/>
<evidence type="ECO:0000313" key="2">
    <source>
        <dbReference type="Proteomes" id="UP000183859"/>
    </source>
</evidence>
<evidence type="ECO:0000313" key="1">
    <source>
        <dbReference type="EMBL" id="APG48494.1"/>
    </source>
</evidence>
<proteinExistence type="predicted"/>
<dbReference type="RefSeq" id="WP_157891265.1">
    <property type="nucleotide sequence ID" value="NZ_CP016364.1"/>
</dbReference>
<dbReference type="KEGG" id="php:PhaeoP97_03125"/>
<keyword evidence="2" id="KW-1185">Reference proteome</keyword>
<dbReference type="Proteomes" id="UP000183859">
    <property type="component" value="Chromosome"/>
</dbReference>